<evidence type="ECO:0000256" key="4">
    <source>
        <dbReference type="ARBA" id="ARBA00023136"/>
    </source>
</evidence>
<name>B4S6S1_PROA2</name>
<accession>B4S6S1</accession>
<keyword evidence="6 7" id="KW-0961">Cell wall biogenesis/degradation</keyword>
<gene>
    <name evidence="7" type="primary">mltG</name>
    <name evidence="8" type="ordered locus">Paes_2275</name>
</gene>
<keyword evidence="5 7" id="KW-0456">Lyase</keyword>
<keyword evidence="3 7" id="KW-1133">Transmembrane helix</keyword>
<dbReference type="HAMAP" id="MF_02065">
    <property type="entry name" value="MltG"/>
    <property type="match status" value="1"/>
</dbReference>
<dbReference type="RefSeq" id="WP_012506806.1">
    <property type="nucleotide sequence ID" value="NC_011059.1"/>
</dbReference>
<sequence>MRETLTSRIFFFSASVLIPSLCFLAFFFLGPAWNVDPAGYSAEKIPVHRGASFHSIISSLQERGVVVRRRPLLITAAIFPKLRNIKPGRYSVPEKMSNYTLLEYLRSRPQDEEQVMIPNGIRQEKIAAIVSRQLDIDSTAFMRSATDIHLLKSMNIDANNAEGYLFPGTYNFAWASTPEEVVSFLAGRLRALYTDSLLSKAAKAGLNEHQLLTLASIVEAETPLDEEKPLIAAVYLNRLKKNMKLQADPTVQYAHGQNPKRLLYSDLDIDSPYNTYRYRGLPPGPICNPGKPSILAVLNPAKTRHLYFVATGDGGHYFAESHAEHLQNVRKYRNKRRQQRNSTPAPMVR</sequence>
<comment type="similarity">
    <text evidence="7">Belongs to the transglycosylase MltG family.</text>
</comment>
<evidence type="ECO:0000313" key="9">
    <source>
        <dbReference type="Proteomes" id="UP000002725"/>
    </source>
</evidence>
<organism evidence="8 9">
    <name type="scientific">Prosthecochloris aestuarii (strain DSM 271 / SK 413)</name>
    <dbReference type="NCBI Taxonomy" id="290512"/>
    <lineage>
        <taxon>Bacteria</taxon>
        <taxon>Pseudomonadati</taxon>
        <taxon>Chlorobiota</taxon>
        <taxon>Chlorobiia</taxon>
        <taxon>Chlorobiales</taxon>
        <taxon>Chlorobiaceae</taxon>
        <taxon>Prosthecochloris</taxon>
    </lineage>
</organism>
<dbReference type="STRING" id="290512.Paes_2275"/>
<evidence type="ECO:0000256" key="6">
    <source>
        <dbReference type="ARBA" id="ARBA00023316"/>
    </source>
</evidence>
<evidence type="ECO:0000256" key="1">
    <source>
        <dbReference type="ARBA" id="ARBA00022475"/>
    </source>
</evidence>
<dbReference type="Pfam" id="PF02618">
    <property type="entry name" value="YceG"/>
    <property type="match status" value="1"/>
</dbReference>
<dbReference type="EMBL" id="CP001108">
    <property type="protein sequence ID" value="ACF47276.1"/>
    <property type="molecule type" value="Genomic_DNA"/>
</dbReference>
<evidence type="ECO:0000256" key="7">
    <source>
        <dbReference type="HAMAP-Rule" id="MF_02065"/>
    </source>
</evidence>
<proteinExistence type="inferred from homology"/>
<dbReference type="Gene3D" id="3.30.160.60">
    <property type="entry name" value="Classic Zinc Finger"/>
    <property type="match status" value="1"/>
</dbReference>
<dbReference type="eggNOG" id="COG1559">
    <property type="taxonomic scope" value="Bacteria"/>
</dbReference>
<dbReference type="AlphaFoldDB" id="B4S6S1"/>
<evidence type="ECO:0000256" key="5">
    <source>
        <dbReference type="ARBA" id="ARBA00023239"/>
    </source>
</evidence>
<dbReference type="PANTHER" id="PTHR30518:SF2">
    <property type="entry name" value="ENDOLYTIC MUREIN TRANSGLYCOSYLASE"/>
    <property type="match status" value="1"/>
</dbReference>
<keyword evidence="7" id="KW-0997">Cell inner membrane</keyword>
<dbReference type="HOGENOM" id="CLU_025574_2_2_10"/>
<dbReference type="Proteomes" id="UP000002725">
    <property type="component" value="Chromosome"/>
</dbReference>
<dbReference type="GO" id="GO:0008932">
    <property type="term" value="F:lytic endotransglycosylase activity"/>
    <property type="evidence" value="ECO:0007669"/>
    <property type="project" value="UniProtKB-UniRule"/>
</dbReference>
<dbReference type="PANTHER" id="PTHR30518">
    <property type="entry name" value="ENDOLYTIC MUREIN TRANSGLYCOSYLASE"/>
    <property type="match status" value="1"/>
</dbReference>
<evidence type="ECO:0000256" key="2">
    <source>
        <dbReference type="ARBA" id="ARBA00022692"/>
    </source>
</evidence>
<dbReference type="EC" id="4.2.2.29" evidence="7"/>
<keyword evidence="9" id="KW-1185">Reference proteome</keyword>
<keyword evidence="2 7" id="KW-0812">Transmembrane</keyword>
<evidence type="ECO:0000313" key="8">
    <source>
        <dbReference type="EMBL" id="ACF47276.1"/>
    </source>
</evidence>
<keyword evidence="4 7" id="KW-0472">Membrane</keyword>
<dbReference type="NCBIfam" id="TIGR00247">
    <property type="entry name" value="endolytic transglycosylase MltG"/>
    <property type="match status" value="1"/>
</dbReference>
<dbReference type="CDD" id="cd08010">
    <property type="entry name" value="MltG_like"/>
    <property type="match status" value="1"/>
</dbReference>
<evidence type="ECO:0000256" key="3">
    <source>
        <dbReference type="ARBA" id="ARBA00022989"/>
    </source>
</evidence>
<dbReference type="GO" id="GO:0005886">
    <property type="term" value="C:plasma membrane"/>
    <property type="evidence" value="ECO:0007669"/>
    <property type="project" value="UniProtKB-UniRule"/>
</dbReference>
<feature type="site" description="Important for catalytic activity" evidence="7">
    <location>
        <position position="221"/>
    </location>
</feature>
<dbReference type="KEGG" id="paa:Paes_2275"/>
<comment type="function">
    <text evidence="7">Functions as a peptidoglycan terminase that cleaves nascent peptidoglycan strands endolytically to terminate their elongation.</text>
</comment>
<dbReference type="Gene3D" id="3.30.1490.480">
    <property type="entry name" value="Endolytic murein transglycosylase"/>
    <property type="match status" value="1"/>
</dbReference>
<keyword evidence="1 7" id="KW-1003">Cell membrane</keyword>
<dbReference type="GO" id="GO:0009252">
    <property type="term" value="P:peptidoglycan biosynthetic process"/>
    <property type="evidence" value="ECO:0007669"/>
    <property type="project" value="UniProtKB-UniRule"/>
</dbReference>
<reference evidence="8" key="1">
    <citation type="submission" date="2008-06" db="EMBL/GenBank/DDBJ databases">
        <title>Complete sequence of chromosome of Prosthecochloris aestuarii DSM 271.</title>
        <authorList>
            <consortium name="US DOE Joint Genome Institute"/>
            <person name="Lucas S."/>
            <person name="Copeland A."/>
            <person name="Lapidus A."/>
            <person name="Glavina del Rio T."/>
            <person name="Dalin E."/>
            <person name="Tice H."/>
            <person name="Bruce D."/>
            <person name="Goodwin L."/>
            <person name="Pitluck S."/>
            <person name="Schmutz J."/>
            <person name="Larimer F."/>
            <person name="Land M."/>
            <person name="Hauser L."/>
            <person name="Kyrpides N."/>
            <person name="Anderson I."/>
            <person name="Liu Z."/>
            <person name="Li T."/>
            <person name="Zhao F."/>
            <person name="Overmann J."/>
            <person name="Bryant D.A."/>
            <person name="Richardson P."/>
        </authorList>
    </citation>
    <scope>NUCLEOTIDE SEQUENCE [LARGE SCALE GENOMIC DNA]</scope>
    <source>
        <strain evidence="8">DSM 271</strain>
    </source>
</reference>
<comment type="catalytic activity">
    <reaction evidence="7">
        <text>a peptidoglycan chain = a peptidoglycan chain with N-acetyl-1,6-anhydromuramyl-[peptide] at the reducing end + a peptidoglycan chain with N-acetylglucosamine at the non-reducing end.</text>
        <dbReference type="EC" id="4.2.2.29"/>
    </reaction>
</comment>
<dbReference type="InterPro" id="IPR003770">
    <property type="entry name" value="MLTG-like"/>
</dbReference>
<dbReference type="GO" id="GO:0071555">
    <property type="term" value="P:cell wall organization"/>
    <property type="evidence" value="ECO:0007669"/>
    <property type="project" value="UniProtKB-KW"/>
</dbReference>
<protein>
    <recommendedName>
        <fullName evidence="7">Endolytic murein transglycosylase</fullName>
        <ecNumber evidence="7">4.2.2.29</ecNumber>
    </recommendedName>
    <alternativeName>
        <fullName evidence="7">Peptidoglycan lytic transglycosylase</fullName>
    </alternativeName>
    <alternativeName>
        <fullName evidence="7">Peptidoglycan polymerization terminase</fullName>
    </alternativeName>
</protein>